<dbReference type="InterPro" id="IPR005064">
    <property type="entry name" value="BUG"/>
</dbReference>
<dbReference type="eggNOG" id="COG3181">
    <property type="taxonomic scope" value="Bacteria"/>
</dbReference>
<dbReference type="RefSeq" id="WP_075800530.1">
    <property type="nucleotide sequence ID" value="NZ_CP015584.1"/>
</dbReference>
<comment type="similarity">
    <text evidence="1">Belongs to the UPF0065 (bug) family.</text>
</comment>
<dbReference type="STRING" id="257708.RGI145_21150"/>
<dbReference type="EMBL" id="CP015584">
    <property type="protein sequence ID" value="APT59820.1"/>
    <property type="molecule type" value="Genomic_DNA"/>
</dbReference>
<evidence type="ECO:0000313" key="2">
    <source>
        <dbReference type="EMBL" id="APT59820.1"/>
    </source>
</evidence>
<dbReference type="PIRSF" id="PIRSF017082">
    <property type="entry name" value="YflP"/>
    <property type="match status" value="1"/>
</dbReference>
<dbReference type="PANTHER" id="PTHR42928:SF5">
    <property type="entry name" value="BLR1237 PROTEIN"/>
    <property type="match status" value="1"/>
</dbReference>
<dbReference type="PANTHER" id="PTHR42928">
    <property type="entry name" value="TRICARBOXYLATE-BINDING PROTEIN"/>
    <property type="match status" value="1"/>
</dbReference>
<protein>
    <submittedName>
        <fullName evidence="2">Tripartite tricarboxylate transporter receptor protein</fullName>
    </submittedName>
</protein>
<proteinExistence type="inferred from homology"/>
<accession>A0A1L7AM31</accession>
<reference evidence="2 3" key="1">
    <citation type="submission" date="2016-05" db="EMBL/GenBank/DDBJ databases">
        <title>Complete Genome and Methylome Analysis of Psychrotrophic Bacterial Isolates from Antarctic Lake Untersee.</title>
        <authorList>
            <person name="Fomenkov A."/>
            <person name="Akimov V.N."/>
            <person name="Vasilyeva L.V."/>
            <person name="Andersen D."/>
            <person name="Vincze T."/>
            <person name="Roberts R.J."/>
        </authorList>
    </citation>
    <scope>NUCLEOTIDE SEQUENCE [LARGE SCALE GENOMIC DNA]</scope>
    <source>
        <strain evidence="2 3">U14-5</strain>
    </source>
</reference>
<dbReference type="Gene3D" id="3.40.190.150">
    <property type="entry name" value="Bordetella uptake gene, domain 1"/>
    <property type="match status" value="1"/>
</dbReference>
<dbReference type="Gene3D" id="3.40.190.10">
    <property type="entry name" value="Periplasmic binding protein-like II"/>
    <property type="match status" value="1"/>
</dbReference>
<dbReference type="KEGG" id="rgi:RGI145_21150"/>
<gene>
    <name evidence="2" type="ORF">RGI145_21150</name>
</gene>
<dbReference type="SUPFAM" id="SSF53850">
    <property type="entry name" value="Periplasmic binding protein-like II"/>
    <property type="match status" value="1"/>
</dbReference>
<dbReference type="InterPro" id="IPR042100">
    <property type="entry name" value="Bug_dom1"/>
</dbReference>
<keyword evidence="2" id="KW-0675">Receptor</keyword>
<dbReference type="AlphaFoldDB" id="A0A1L7AM31"/>
<evidence type="ECO:0000256" key="1">
    <source>
        <dbReference type="ARBA" id="ARBA00006987"/>
    </source>
</evidence>
<dbReference type="Pfam" id="PF03401">
    <property type="entry name" value="TctC"/>
    <property type="match status" value="1"/>
</dbReference>
<evidence type="ECO:0000313" key="3">
    <source>
        <dbReference type="Proteomes" id="UP000185494"/>
    </source>
</evidence>
<sequence>MTDHPAITRRTGLLGMGALLGAPILAVPRIARSQTRFPDRPIRVIVPFAAGGVADLTVRAVANPLADRLGQPVVVDNRPGAGGIPAAQQLMNAPADGHTLMAATNGTAISRSLFHSLPFDPLRDLAPIVTLGSFPIALIVAPGSPIKSFSDLLDRMRREPGALNIGTINAGSTQNLSAELFKIRADVKAETIAFPATPQLVTALLRGDVDVAFEITAPLLGQIHDGAIRPIAVTSTKRAPSLGDVPTLTELGVKDYDVTSWNALVARSGTPAPAIAAINEAVNAVLKRPAVRDILTQSGVEPQGGTAEAMGKLLAADTARWAEVIEKAGIPRQ</sequence>
<name>A0A1L7AM31_9PROT</name>
<organism evidence="2 3">
    <name type="scientific">Roseomonas gilardii</name>
    <dbReference type="NCBI Taxonomy" id="257708"/>
    <lineage>
        <taxon>Bacteria</taxon>
        <taxon>Pseudomonadati</taxon>
        <taxon>Pseudomonadota</taxon>
        <taxon>Alphaproteobacteria</taxon>
        <taxon>Acetobacterales</taxon>
        <taxon>Roseomonadaceae</taxon>
        <taxon>Roseomonas</taxon>
    </lineage>
</organism>
<dbReference type="Proteomes" id="UP000185494">
    <property type="component" value="Chromosome 2"/>
</dbReference>